<dbReference type="PANTHER" id="PTHR21299:SF1">
    <property type="entry name" value="PANTOATE--BETA-ALANINE LIGASE"/>
    <property type="match status" value="1"/>
</dbReference>
<comment type="subunit">
    <text evidence="8">Homodimer.</text>
</comment>
<sequence>MQVVHTIAELKQLTDRAREKRQTIGFVPTMGALHNGHLSLVDKAAAHADMVIISIFVNPTQFNNAKDLERYPRDMQTDLKALSTVKCDVIFAPSVEEVYPETDNRQFNFGELETVMEGQFRPGHFNGVAQVVSRLFDMVNPDKAFFGLKDFQQLAIIRAMTKQLQLAVEIVPCDTIREKDGLAMSSRNTLLNDAQRKNAPAIARTLFESCNFVPDTSVESAKEAVKQAINANDELEVEYFEIVDGYTLQPVDNWDESEYIVGCIAVFAGEIRLIDNVTYKLLGS</sequence>
<dbReference type="RefSeq" id="WP_200463182.1">
    <property type="nucleotide sequence ID" value="NZ_JAENRR010000002.1"/>
</dbReference>
<evidence type="ECO:0000256" key="2">
    <source>
        <dbReference type="ARBA" id="ARBA00009256"/>
    </source>
</evidence>
<reference evidence="9 10" key="1">
    <citation type="submission" date="2021-01" db="EMBL/GenBank/DDBJ databases">
        <title>Carboxyliciviraga sp.nov., isolated from coastal sediments.</title>
        <authorList>
            <person name="Lu D."/>
            <person name="Zhang T."/>
        </authorList>
    </citation>
    <scope>NUCLEOTIDE SEQUENCE [LARGE SCALE GENOMIC DNA]</scope>
    <source>
        <strain evidence="9 10">N1Y132</strain>
    </source>
</reference>
<feature type="binding site" evidence="8">
    <location>
        <begin position="30"/>
        <end position="37"/>
    </location>
    <ligand>
        <name>ATP</name>
        <dbReference type="ChEBI" id="CHEBI:30616"/>
    </ligand>
</feature>
<accession>A0ABS1HE51</accession>
<evidence type="ECO:0000256" key="7">
    <source>
        <dbReference type="ARBA" id="ARBA00048258"/>
    </source>
</evidence>
<dbReference type="NCBIfam" id="TIGR00125">
    <property type="entry name" value="cyt_tran_rel"/>
    <property type="match status" value="1"/>
</dbReference>
<feature type="binding site" evidence="8">
    <location>
        <position position="176"/>
    </location>
    <ligand>
        <name>ATP</name>
        <dbReference type="ChEBI" id="CHEBI:30616"/>
    </ligand>
</feature>
<keyword evidence="4 8" id="KW-0566">Pantothenate biosynthesis</keyword>
<dbReference type="NCBIfam" id="TIGR00018">
    <property type="entry name" value="panC"/>
    <property type="match status" value="1"/>
</dbReference>
<keyword evidence="8" id="KW-0963">Cytoplasm</keyword>
<dbReference type="GO" id="GO:0004592">
    <property type="term" value="F:pantoate-beta-alanine ligase activity"/>
    <property type="evidence" value="ECO:0007669"/>
    <property type="project" value="UniProtKB-EC"/>
</dbReference>
<feature type="binding site" evidence="8">
    <location>
        <position position="61"/>
    </location>
    <ligand>
        <name>beta-alanine</name>
        <dbReference type="ChEBI" id="CHEBI:57966"/>
    </ligand>
</feature>
<comment type="catalytic activity">
    <reaction evidence="7 8">
        <text>(R)-pantoate + beta-alanine + ATP = (R)-pantothenate + AMP + diphosphate + H(+)</text>
        <dbReference type="Rhea" id="RHEA:10912"/>
        <dbReference type="ChEBI" id="CHEBI:15378"/>
        <dbReference type="ChEBI" id="CHEBI:15980"/>
        <dbReference type="ChEBI" id="CHEBI:29032"/>
        <dbReference type="ChEBI" id="CHEBI:30616"/>
        <dbReference type="ChEBI" id="CHEBI:33019"/>
        <dbReference type="ChEBI" id="CHEBI:57966"/>
        <dbReference type="ChEBI" id="CHEBI:456215"/>
        <dbReference type="EC" id="6.3.2.1"/>
    </reaction>
</comment>
<name>A0ABS1HE51_9BACT</name>
<proteinExistence type="inferred from homology"/>
<keyword evidence="5 8" id="KW-0547">Nucleotide-binding</keyword>
<dbReference type="InterPro" id="IPR042176">
    <property type="entry name" value="Pantoate_ligase_C"/>
</dbReference>
<dbReference type="SUPFAM" id="SSF52374">
    <property type="entry name" value="Nucleotidylyl transferase"/>
    <property type="match status" value="1"/>
</dbReference>
<evidence type="ECO:0000256" key="4">
    <source>
        <dbReference type="ARBA" id="ARBA00022655"/>
    </source>
</evidence>
<dbReference type="CDD" id="cd00560">
    <property type="entry name" value="PanC"/>
    <property type="match status" value="1"/>
</dbReference>
<dbReference type="GO" id="GO:0005524">
    <property type="term" value="F:ATP binding"/>
    <property type="evidence" value="ECO:0007669"/>
    <property type="project" value="UniProtKB-KW"/>
</dbReference>
<comment type="caution">
    <text evidence="9">The sequence shown here is derived from an EMBL/GenBank/DDBJ whole genome shotgun (WGS) entry which is preliminary data.</text>
</comment>
<evidence type="ECO:0000313" key="9">
    <source>
        <dbReference type="EMBL" id="MBK3515950.1"/>
    </source>
</evidence>
<protein>
    <recommendedName>
        <fullName evidence="8">Pantothenate synthetase</fullName>
        <shortName evidence="8">PS</shortName>
        <ecNumber evidence="8">6.3.2.1</ecNumber>
    </recommendedName>
    <alternativeName>
        <fullName evidence="8">Pantoate--beta-alanine ligase</fullName>
    </alternativeName>
    <alternativeName>
        <fullName evidence="8">Pantoate-activating enzyme</fullName>
    </alternativeName>
</protein>
<feature type="active site" description="Proton donor" evidence="8">
    <location>
        <position position="37"/>
    </location>
</feature>
<evidence type="ECO:0000256" key="1">
    <source>
        <dbReference type="ARBA" id="ARBA00004990"/>
    </source>
</evidence>
<evidence type="ECO:0000256" key="6">
    <source>
        <dbReference type="ARBA" id="ARBA00022840"/>
    </source>
</evidence>
<dbReference type="Gene3D" id="3.40.50.620">
    <property type="entry name" value="HUPs"/>
    <property type="match status" value="1"/>
</dbReference>
<dbReference type="PANTHER" id="PTHR21299">
    <property type="entry name" value="CYTIDYLATE KINASE/PANTOATE-BETA-ALANINE LIGASE"/>
    <property type="match status" value="1"/>
</dbReference>
<dbReference type="HAMAP" id="MF_00158">
    <property type="entry name" value="PanC"/>
    <property type="match status" value="1"/>
</dbReference>
<dbReference type="InterPro" id="IPR003721">
    <property type="entry name" value="Pantoate_ligase"/>
</dbReference>
<dbReference type="EMBL" id="JAENRR010000002">
    <property type="protein sequence ID" value="MBK3515950.1"/>
    <property type="molecule type" value="Genomic_DNA"/>
</dbReference>
<dbReference type="InterPro" id="IPR014729">
    <property type="entry name" value="Rossmann-like_a/b/a_fold"/>
</dbReference>
<keyword evidence="6 8" id="KW-0067">ATP-binding</keyword>
<organism evidence="9 10">
    <name type="scientific">Carboxylicivirga marina</name>
    <dbReference type="NCBI Taxonomy" id="2800988"/>
    <lineage>
        <taxon>Bacteria</taxon>
        <taxon>Pseudomonadati</taxon>
        <taxon>Bacteroidota</taxon>
        <taxon>Bacteroidia</taxon>
        <taxon>Marinilabiliales</taxon>
        <taxon>Marinilabiliaceae</taxon>
        <taxon>Carboxylicivirga</taxon>
    </lineage>
</organism>
<comment type="pathway">
    <text evidence="1 8">Cofactor biosynthesis; (R)-pantothenate biosynthesis; (R)-pantothenate from (R)-pantoate and beta-alanine: step 1/1.</text>
</comment>
<feature type="binding site" evidence="8">
    <location>
        <position position="61"/>
    </location>
    <ligand>
        <name>(R)-pantoate</name>
        <dbReference type="ChEBI" id="CHEBI:15980"/>
    </ligand>
</feature>
<keyword evidence="10" id="KW-1185">Reference proteome</keyword>
<evidence type="ECO:0000256" key="8">
    <source>
        <dbReference type="HAMAP-Rule" id="MF_00158"/>
    </source>
</evidence>
<feature type="binding site" evidence="8">
    <location>
        <begin position="147"/>
        <end position="150"/>
    </location>
    <ligand>
        <name>ATP</name>
        <dbReference type="ChEBI" id="CHEBI:30616"/>
    </ligand>
</feature>
<dbReference type="EC" id="6.3.2.1" evidence="8"/>
<dbReference type="InterPro" id="IPR004821">
    <property type="entry name" value="Cyt_trans-like"/>
</dbReference>
<gene>
    <name evidence="8" type="primary">panC</name>
    <name evidence="9" type="ORF">JIV24_01270</name>
</gene>
<feature type="binding site" evidence="8">
    <location>
        <begin position="184"/>
        <end position="187"/>
    </location>
    <ligand>
        <name>ATP</name>
        <dbReference type="ChEBI" id="CHEBI:30616"/>
    </ligand>
</feature>
<comment type="miscellaneous">
    <text evidence="8">The reaction proceeds by a bi uni uni bi ping pong mechanism.</text>
</comment>
<comment type="similarity">
    <text evidence="2 8">Belongs to the pantothenate synthetase family.</text>
</comment>
<evidence type="ECO:0000256" key="5">
    <source>
        <dbReference type="ARBA" id="ARBA00022741"/>
    </source>
</evidence>
<dbReference type="Proteomes" id="UP000605676">
    <property type="component" value="Unassembled WGS sequence"/>
</dbReference>
<feature type="binding site" evidence="8">
    <location>
        <position position="153"/>
    </location>
    <ligand>
        <name>(R)-pantoate</name>
        <dbReference type="ChEBI" id="CHEBI:15980"/>
    </ligand>
</feature>
<dbReference type="Gene3D" id="3.30.1300.10">
    <property type="entry name" value="Pantoate-beta-alanine ligase, C-terminal domain"/>
    <property type="match status" value="1"/>
</dbReference>
<keyword evidence="3 8" id="KW-0436">Ligase</keyword>
<evidence type="ECO:0000256" key="3">
    <source>
        <dbReference type="ARBA" id="ARBA00022598"/>
    </source>
</evidence>
<evidence type="ECO:0000313" key="10">
    <source>
        <dbReference type="Proteomes" id="UP000605676"/>
    </source>
</evidence>
<comment type="subcellular location">
    <subcellularLocation>
        <location evidence="8">Cytoplasm</location>
    </subcellularLocation>
</comment>
<comment type="function">
    <text evidence="8">Catalyzes the condensation of pantoate with beta-alanine in an ATP-dependent reaction via a pantoyl-adenylate intermediate.</text>
</comment>
<dbReference type="Pfam" id="PF02569">
    <property type="entry name" value="Pantoate_ligase"/>
    <property type="match status" value="1"/>
</dbReference>